<evidence type="ECO:0000256" key="8">
    <source>
        <dbReference type="SAM" id="Phobius"/>
    </source>
</evidence>
<feature type="transmembrane region" description="Helical" evidence="8">
    <location>
        <begin position="149"/>
        <end position="170"/>
    </location>
</feature>
<evidence type="ECO:0000256" key="2">
    <source>
        <dbReference type="ARBA" id="ARBA00008537"/>
    </source>
</evidence>
<gene>
    <name evidence="10" type="ORF">HZA61_03845</name>
</gene>
<dbReference type="PROSITE" id="PS50850">
    <property type="entry name" value="MFS"/>
    <property type="match status" value="1"/>
</dbReference>
<dbReference type="Gene3D" id="1.20.1720.10">
    <property type="entry name" value="Multidrug resistance protein D"/>
    <property type="match status" value="1"/>
</dbReference>
<feature type="transmembrane region" description="Helical" evidence="8">
    <location>
        <begin position="344"/>
        <end position="360"/>
    </location>
</feature>
<feature type="transmembrane region" description="Helical" evidence="8">
    <location>
        <begin position="283"/>
        <end position="304"/>
    </location>
</feature>
<name>A0A933S9T3_UNCEI</name>
<dbReference type="InterPro" id="IPR011701">
    <property type="entry name" value="MFS"/>
</dbReference>
<feature type="transmembrane region" description="Helical" evidence="8">
    <location>
        <begin position="372"/>
        <end position="395"/>
    </location>
</feature>
<reference evidence="10" key="1">
    <citation type="submission" date="2020-07" db="EMBL/GenBank/DDBJ databases">
        <title>Huge and variable diversity of episymbiotic CPR bacteria and DPANN archaea in groundwater ecosystems.</title>
        <authorList>
            <person name="He C.Y."/>
            <person name="Keren R."/>
            <person name="Whittaker M."/>
            <person name="Farag I.F."/>
            <person name="Doudna J."/>
            <person name="Cate J.H.D."/>
            <person name="Banfield J.F."/>
        </authorList>
    </citation>
    <scope>NUCLEOTIDE SEQUENCE</scope>
    <source>
        <strain evidence="10">NC_groundwater_1813_Pr3_B-0.1um_71_17</strain>
    </source>
</reference>
<dbReference type="AlphaFoldDB" id="A0A933S9T3"/>
<comment type="caution">
    <text evidence="10">The sequence shown here is derived from an EMBL/GenBank/DDBJ whole genome shotgun (WGS) entry which is preliminary data.</text>
</comment>
<feature type="transmembrane region" description="Helical" evidence="8">
    <location>
        <begin position="210"/>
        <end position="228"/>
    </location>
</feature>
<dbReference type="NCBIfam" id="TIGR00711">
    <property type="entry name" value="efflux_EmrB"/>
    <property type="match status" value="1"/>
</dbReference>
<feature type="transmembrane region" description="Helical" evidence="8">
    <location>
        <begin position="66"/>
        <end position="83"/>
    </location>
</feature>
<keyword evidence="6 8" id="KW-1133">Transmembrane helix</keyword>
<keyword evidence="5 8" id="KW-0812">Transmembrane</keyword>
<evidence type="ECO:0000313" key="11">
    <source>
        <dbReference type="Proteomes" id="UP000696931"/>
    </source>
</evidence>
<dbReference type="InterPro" id="IPR036259">
    <property type="entry name" value="MFS_trans_sf"/>
</dbReference>
<dbReference type="EMBL" id="JACRIW010000031">
    <property type="protein sequence ID" value="MBI5168601.1"/>
    <property type="molecule type" value="Genomic_DNA"/>
</dbReference>
<protein>
    <submittedName>
        <fullName evidence="10">DHA2 family efflux MFS transporter permease subunit</fullName>
    </submittedName>
</protein>
<organism evidence="10 11">
    <name type="scientific">Eiseniibacteriota bacterium</name>
    <dbReference type="NCBI Taxonomy" id="2212470"/>
    <lineage>
        <taxon>Bacteria</taxon>
        <taxon>Candidatus Eiseniibacteriota</taxon>
    </lineage>
</organism>
<feature type="transmembrane region" description="Helical" evidence="8">
    <location>
        <begin position="496"/>
        <end position="514"/>
    </location>
</feature>
<keyword evidence="7 8" id="KW-0472">Membrane</keyword>
<evidence type="ECO:0000313" key="10">
    <source>
        <dbReference type="EMBL" id="MBI5168601.1"/>
    </source>
</evidence>
<dbReference type="InterPro" id="IPR020846">
    <property type="entry name" value="MFS_dom"/>
</dbReference>
<comment type="similarity">
    <text evidence="2">Belongs to the major facilitator superfamily. EmrB family.</text>
</comment>
<dbReference type="PANTHER" id="PTHR42718:SF9">
    <property type="entry name" value="MAJOR FACILITATOR SUPERFAMILY MULTIDRUG TRANSPORTER MFSC"/>
    <property type="match status" value="1"/>
</dbReference>
<dbReference type="InterPro" id="IPR004638">
    <property type="entry name" value="EmrB-like"/>
</dbReference>
<dbReference type="GO" id="GO:0022857">
    <property type="term" value="F:transmembrane transporter activity"/>
    <property type="evidence" value="ECO:0007669"/>
    <property type="project" value="InterPro"/>
</dbReference>
<feature type="domain" description="Major facilitator superfamily (MFS) profile" evidence="9">
    <location>
        <begin position="24"/>
        <end position="519"/>
    </location>
</feature>
<keyword evidence="3" id="KW-0813">Transport</keyword>
<feature type="transmembrane region" description="Helical" evidence="8">
    <location>
        <begin position="176"/>
        <end position="198"/>
    </location>
</feature>
<evidence type="ECO:0000256" key="1">
    <source>
        <dbReference type="ARBA" id="ARBA00004651"/>
    </source>
</evidence>
<dbReference type="Proteomes" id="UP000696931">
    <property type="component" value="Unassembled WGS sequence"/>
</dbReference>
<dbReference type="Gene3D" id="1.20.1250.20">
    <property type="entry name" value="MFS general substrate transporter like domains"/>
    <property type="match status" value="1"/>
</dbReference>
<evidence type="ECO:0000256" key="5">
    <source>
        <dbReference type="ARBA" id="ARBA00022692"/>
    </source>
</evidence>
<sequence length="528" mass="57529">MSATTLTAVRDAAYDEAYRNRYIIAITVTFASILEILDTSIVNVAIPHMMGTLGATLDQIAWVSTGYIVANVIVLPITGWLSAYFGRRRYFAGSILLFTTASFFCGNAHTLNELIAWRILQGLGGGALLSTSQAILYEVFPPEEYGQAMAIFGVGVMVGPTLGPTLGGYITDTFSWPWIFYINLPFGALALVLSLQYIGDSKWAQKLGDTDWLGLFLLAVGVGTLQLFLERGERLDWFASREIGFYAVTSLLSLVSFVWHELHVEHPVVDLRILGNRQFGTGALLGAILGVCLYATVFVLPVYLQQILRFTANQTGLVILPGALASAFTMVLMSRLLGKVDSRLIASFGAALFAFAMWQWSHFTTQSGVDDFYWPLIVRGVALGLAFIPLNNLAMSQLSMSQIAPATGLYNLMRQLGGSVGIALSATLVQRFMAESREGLASHVSLYNPVVVQRLDAITRTLQGRGDTFDVARTKALTSINGAVQAQAAMLAYEKIFLVFGLVFLVAIPLIMTLKYDPKRLRGGGDAH</sequence>
<evidence type="ECO:0000259" key="9">
    <source>
        <dbReference type="PROSITE" id="PS50850"/>
    </source>
</evidence>
<evidence type="ECO:0000256" key="7">
    <source>
        <dbReference type="ARBA" id="ARBA00023136"/>
    </source>
</evidence>
<dbReference type="SUPFAM" id="SSF103473">
    <property type="entry name" value="MFS general substrate transporter"/>
    <property type="match status" value="1"/>
</dbReference>
<dbReference type="PANTHER" id="PTHR42718">
    <property type="entry name" value="MAJOR FACILITATOR SUPERFAMILY MULTIDRUG TRANSPORTER MFSC"/>
    <property type="match status" value="1"/>
</dbReference>
<dbReference type="PRINTS" id="PR01036">
    <property type="entry name" value="TCRTETB"/>
</dbReference>
<accession>A0A933S9T3</accession>
<dbReference type="GO" id="GO:0005886">
    <property type="term" value="C:plasma membrane"/>
    <property type="evidence" value="ECO:0007669"/>
    <property type="project" value="UniProtKB-SubCell"/>
</dbReference>
<dbReference type="CDD" id="cd17503">
    <property type="entry name" value="MFS_LmrB_MDR_like"/>
    <property type="match status" value="1"/>
</dbReference>
<evidence type="ECO:0000256" key="4">
    <source>
        <dbReference type="ARBA" id="ARBA00022475"/>
    </source>
</evidence>
<feature type="transmembrane region" description="Helical" evidence="8">
    <location>
        <begin position="22"/>
        <end position="46"/>
    </location>
</feature>
<proteinExistence type="inferred from homology"/>
<dbReference type="Pfam" id="PF07690">
    <property type="entry name" value="MFS_1"/>
    <property type="match status" value="1"/>
</dbReference>
<evidence type="ECO:0000256" key="6">
    <source>
        <dbReference type="ARBA" id="ARBA00022989"/>
    </source>
</evidence>
<keyword evidence="4" id="KW-1003">Cell membrane</keyword>
<evidence type="ECO:0000256" key="3">
    <source>
        <dbReference type="ARBA" id="ARBA00022448"/>
    </source>
</evidence>
<feature type="transmembrane region" description="Helical" evidence="8">
    <location>
        <begin position="90"/>
        <end position="109"/>
    </location>
</feature>
<comment type="subcellular location">
    <subcellularLocation>
        <location evidence="1">Cell membrane</location>
        <topology evidence="1">Multi-pass membrane protein</topology>
    </subcellularLocation>
</comment>
<feature type="transmembrane region" description="Helical" evidence="8">
    <location>
        <begin position="316"/>
        <end position="337"/>
    </location>
</feature>